<proteinExistence type="predicted"/>
<evidence type="ECO:0000313" key="1">
    <source>
        <dbReference type="EMBL" id="SHF93339.1"/>
    </source>
</evidence>
<reference evidence="2" key="1">
    <citation type="submission" date="2016-11" db="EMBL/GenBank/DDBJ databases">
        <authorList>
            <person name="Varghese N."/>
            <person name="Submissions S."/>
        </authorList>
    </citation>
    <scope>NUCLEOTIDE SEQUENCE [LARGE SCALE GENOMIC DNA]</scope>
    <source>
        <strain evidence="2">DSM 9756</strain>
    </source>
</reference>
<accession>A0A1M5FPI6</accession>
<gene>
    <name evidence="1" type="ORF">SAMN02745206_02943</name>
</gene>
<dbReference type="Proteomes" id="UP000184076">
    <property type="component" value="Unassembled WGS sequence"/>
</dbReference>
<keyword evidence="2" id="KW-1185">Reference proteome</keyword>
<protein>
    <submittedName>
        <fullName evidence="1">Uncharacterized protein</fullName>
    </submittedName>
</protein>
<dbReference type="AlphaFoldDB" id="A0A1M5FPI6"/>
<organism evidence="1 2">
    <name type="scientific">Desulfacinum infernum DSM 9756</name>
    <dbReference type="NCBI Taxonomy" id="1121391"/>
    <lineage>
        <taxon>Bacteria</taxon>
        <taxon>Pseudomonadati</taxon>
        <taxon>Thermodesulfobacteriota</taxon>
        <taxon>Syntrophobacteria</taxon>
        <taxon>Syntrophobacterales</taxon>
        <taxon>Syntrophobacteraceae</taxon>
        <taxon>Desulfacinum</taxon>
    </lineage>
</organism>
<name>A0A1M5FPI6_9BACT</name>
<evidence type="ECO:0000313" key="2">
    <source>
        <dbReference type="Proteomes" id="UP000184076"/>
    </source>
</evidence>
<sequence>MQNRSILLHREVPADGRKARPCEGRWTCGAGPGFYPRPLMARGDKKNAAAEWLHLSAKKNLPGRRGRAGQAKEGLGEGDIESAYLPSTLIRD</sequence>
<dbReference type="EMBL" id="FQVB01000032">
    <property type="protein sequence ID" value="SHF93339.1"/>
    <property type="molecule type" value="Genomic_DNA"/>
</dbReference>